<sequence length="463" mass="53384">MKTLKLLSILFLFVPQTFAKYPEEEKNAKGLNAGFWPTKYGRKKDRDDGFFKQFDFVWKQNDNLYIVKKKINLKNGDETQIAWLVDKNGKYLTKKTYTDIGDFSEGMAEVTFGPHDFCHSCYYTGRYEFVVHLSNTHGFINEKGEEIISPRYKIVKGSFTNGVCLVGVWDDQLYFVDKTGKQQFNKVFKKGEQFKGGIAGVTFRNGVKNFIDKNGAALIPKKFLYIQPYNEEYRGMIRAYKTLDKKVGFWTANCESLIAPQYDSFNYSMLAGNIMVEKNGKFGFVDMFTGKETIPNLYSQFRSDKNRNYVLLKNNLEWYRVDTLNKAQKIGKGNDILSLGFGLYKLKRTEKWGVVDSLGIVKSNFSFDEITKLHTEEYFLAIKDNNYGLINTNGQVITEPKYDKVGFLKNGNIYGQKELYQFTLNTKGKILAKEFKPEIVKNVFFGLLVSLMIGLTIFVVKIK</sequence>
<evidence type="ECO:0000313" key="3">
    <source>
        <dbReference type="EMBL" id="MCP9765375.1"/>
    </source>
</evidence>
<dbReference type="RefSeq" id="WP_255039067.1">
    <property type="nucleotide sequence ID" value="NZ_RJUF01000182.1"/>
</dbReference>
<protein>
    <submittedName>
        <fullName evidence="3">WG repeat-containing protein</fullName>
    </submittedName>
</protein>
<evidence type="ECO:0000256" key="1">
    <source>
        <dbReference type="SAM" id="Phobius"/>
    </source>
</evidence>
<dbReference type="PANTHER" id="PTHR37841">
    <property type="entry name" value="GLR2918 PROTEIN"/>
    <property type="match status" value="1"/>
</dbReference>
<keyword evidence="1" id="KW-1133">Transmembrane helix</keyword>
<name>A0AAE3H8R0_9BACT</name>
<dbReference type="AlphaFoldDB" id="A0AAE3H8R0"/>
<reference evidence="3 4" key="1">
    <citation type="submission" date="2018-11" db="EMBL/GenBank/DDBJ databases">
        <title>Novel bacteria species description.</title>
        <authorList>
            <person name="Han J.-H."/>
        </authorList>
    </citation>
    <scope>NUCLEOTIDE SEQUENCE [LARGE SCALE GENOMIC DNA]</scope>
    <source>
        <strain evidence="3 4">KCTC23259</strain>
    </source>
</reference>
<feature type="signal peptide" evidence="2">
    <location>
        <begin position="1"/>
        <end position="19"/>
    </location>
</feature>
<keyword evidence="2" id="KW-0732">Signal</keyword>
<keyword evidence="1" id="KW-0472">Membrane</keyword>
<feature type="chain" id="PRO_5042079501" evidence="2">
    <location>
        <begin position="20"/>
        <end position="463"/>
    </location>
</feature>
<gene>
    <name evidence="3" type="ORF">EGI31_20770</name>
</gene>
<evidence type="ECO:0000313" key="4">
    <source>
        <dbReference type="Proteomes" id="UP001204144"/>
    </source>
</evidence>
<organism evidence="3 4">
    <name type="scientific">Lacihabitans soyangensis</name>
    <dbReference type="NCBI Taxonomy" id="869394"/>
    <lineage>
        <taxon>Bacteria</taxon>
        <taxon>Pseudomonadati</taxon>
        <taxon>Bacteroidota</taxon>
        <taxon>Cytophagia</taxon>
        <taxon>Cytophagales</taxon>
        <taxon>Leadbetterellaceae</taxon>
        <taxon>Lacihabitans</taxon>
    </lineage>
</organism>
<dbReference type="Pfam" id="PF14903">
    <property type="entry name" value="WG_beta_rep"/>
    <property type="match status" value="3"/>
</dbReference>
<proteinExistence type="predicted"/>
<accession>A0AAE3H8R0</accession>
<dbReference type="PANTHER" id="PTHR37841:SF1">
    <property type="entry name" value="DUF3298 DOMAIN-CONTAINING PROTEIN"/>
    <property type="match status" value="1"/>
</dbReference>
<keyword evidence="4" id="KW-1185">Reference proteome</keyword>
<evidence type="ECO:0000256" key="2">
    <source>
        <dbReference type="SAM" id="SignalP"/>
    </source>
</evidence>
<dbReference type="Proteomes" id="UP001204144">
    <property type="component" value="Unassembled WGS sequence"/>
</dbReference>
<feature type="transmembrane region" description="Helical" evidence="1">
    <location>
        <begin position="443"/>
        <end position="460"/>
    </location>
</feature>
<comment type="caution">
    <text evidence="3">The sequence shown here is derived from an EMBL/GenBank/DDBJ whole genome shotgun (WGS) entry which is preliminary data.</text>
</comment>
<dbReference type="EMBL" id="RJUF01000182">
    <property type="protein sequence ID" value="MCP9765375.1"/>
    <property type="molecule type" value="Genomic_DNA"/>
</dbReference>
<dbReference type="InterPro" id="IPR032774">
    <property type="entry name" value="WG_beta_rep"/>
</dbReference>
<keyword evidence="1" id="KW-0812">Transmembrane</keyword>